<evidence type="ECO:0000259" key="3">
    <source>
        <dbReference type="PROSITE" id="PS51737"/>
    </source>
</evidence>
<proteinExistence type="predicted"/>
<dbReference type="SUPFAM" id="SSF53041">
    <property type="entry name" value="Resolvase-like"/>
    <property type="match status" value="1"/>
</dbReference>
<keyword evidence="5" id="KW-1185">Reference proteome</keyword>
<dbReference type="PANTHER" id="PTHR30461:SF23">
    <property type="entry name" value="DNA RECOMBINASE-RELATED"/>
    <property type="match status" value="1"/>
</dbReference>
<organism evidence="4 5">
    <name type="scientific">Streptomyces humicola</name>
    <dbReference type="NCBI Taxonomy" id="2953240"/>
    <lineage>
        <taxon>Bacteria</taxon>
        <taxon>Bacillati</taxon>
        <taxon>Actinomycetota</taxon>
        <taxon>Actinomycetes</taxon>
        <taxon>Kitasatosporales</taxon>
        <taxon>Streptomycetaceae</taxon>
        <taxon>Streptomyces</taxon>
    </lineage>
</organism>
<dbReference type="PROSITE" id="PS51737">
    <property type="entry name" value="RECOMBINASE_DNA_BIND"/>
    <property type="match status" value="1"/>
</dbReference>
<evidence type="ECO:0000256" key="1">
    <source>
        <dbReference type="SAM" id="MobiDB-lite"/>
    </source>
</evidence>
<dbReference type="PANTHER" id="PTHR30461">
    <property type="entry name" value="DNA-INVERTASE FROM LAMBDOID PROPHAGE"/>
    <property type="match status" value="1"/>
</dbReference>
<reference evidence="4" key="1">
    <citation type="submission" date="2022-06" db="EMBL/GenBank/DDBJ databases">
        <title>Draft genome sequence of Streptomyces sp. RB6PN25 isolated from peat swamp forest in Thailand.</title>
        <authorList>
            <person name="Duangmal K."/>
            <person name="Klaysubun C."/>
        </authorList>
    </citation>
    <scope>NUCLEOTIDE SEQUENCE</scope>
    <source>
        <strain evidence="4">RB6PN25</strain>
    </source>
</reference>
<dbReference type="Gene3D" id="3.40.50.1390">
    <property type="entry name" value="Resolvase, N-terminal catalytic domain"/>
    <property type="match status" value="1"/>
</dbReference>
<evidence type="ECO:0000313" key="5">
    <source>
        <dbReference type="Proteomes" id="UP001057702"/>
    </source>
</evidence>
<dbReference type="InterPro" id="IPR006119">
    <property type="entry name" value="Resolv_N"/>
</dbReference>
<comment type="caution">
    <text evidence="4">The sequence shown here is derived from an EMBL/GenBank/DDBJ whole genome shotgun (WGS) entry which is preliminary data.</text>
</comment>
<accession>A0ABT1PX23</accession>
<dbReference type="Proteomes" id="UP001057702">
    <property type="component" value="Unassembled WGS sequence"/>
</dbReference>
<evidence type="ECO:0000259" key="2">
    <source>
        <dbReference type="PROSITE" id="PS51736"/>
    </source>
</evidence>
<name>A0ABT1PX23_9ACTN</name>
<dbReference type="Pfam" id="PF00239">
    <property type="entry name" value="Resolvase"/>
    <property type="match status" value="1"/>
</dbReference>
<feature type="domain" description="Resolvase/invertase-type recombinase catalytic" evidence="2">
    <location>
        <begin position="34"/>
        <end position="181"/>
    </location>
</feature>
<dbReference type="InterPro" id="IPR038109">
    <property type="entry name" value="DNA_bind_recomb_sf"/>
</dbReference>
<sequence>MREDQPTLEALGFTAKELAEMGLDKPAEGEPSELLEAYLRRSKKREDLAALRGHLKDIVRWAQGQGLQIRRVWFEQLSASKTYVRRREFEKATQAILEGQSKTLAVWKTDRFDRRGMGAVGRMLDEFDMRRARLVSVTESLDSSTSGARIIFGILSERAREEAKDIGLRVKNGHDEHKGEGRRGTGRPPFGLYGPTGSGKVQPHEMEFAAARRLADLLLEGMTTTRTAWKLNEEGYRTRSGKSWSGTAVSKLAQSPLFAGMVPNRMRKTDEHGNPLDVWEGYGEPLTDAEGNPVMCGEGVVTVAEWYKIKSLIGERTDQNRRSGKPAVRYLCTSILRCGRCKGPMSHRGGRYRCDRRQQRGASICPGVVSLAARIDFAVAQAWMAHVISLEPEDPVLITIGRRWLSFSDPETQARKEHAREALESARKRVKKLEDDYYVYGKLTEERYEELSAAQQATIESMTSTLEELDRATDLSPLRDGEMLAKAWDDDETTIDDKRMLLRCALKKVTLKPAARQGDHTPIEDRLVYDWVSSSDAE</sequence>
<dbReference type="InterPro" id="IPR050639">
    <property type="entry name" value="SSR_resolvase"/>
</dbReference>
<dbReference type="InterPro" id="IPR036162">
    <property type="entry name" value="Resolvase-like_N_sf"/>
</dbReference>
<dbReference type="Pfam" id="PF07508">
    <property type="entry name" value="Recombinase"/>
    <property type="match status" value="1"/>
</dbReference>
<dbReference type="EMBL" id="JANFNG010000012">
    <property type="protein sequence ID" value="MCQ4082226.1"/>
    <property type="molecule type" value="Genomic_DNA"/>
</dbReference>
<evidence type="ECO:0000313" key="4">
    <source>
        <dbReference type="EMBL" id="MCQ4082226.1"/>
    </source>
</evidence>
<dbReference type="RefSeq" id="WP_255921135.1">
    <property type="nucleotide sequence ID" value="NZ_JANFNG010000012.1"/>
</dbReference>
<feature type="region of interest" description="Disordered" evidence="1">
    <location>
        <begin position="172"/>
        <end position="191"/>
    </location>
</feature>
<dbReference type="SMART" id="SM00857">
    <property type="entry name" value="Resolvase"/>
    <property type="match status" value="1"/>
</dbReference>
<dbReference type="PROSITE" id="PS51736">
    <property type="entry name" value="RECOMBINASES_3"/>
    <property type="match status" value="1"/>
</dbReference>
<feature type="compositionally biased region" description="Basic and acidic residues" evidence="1">
    <location>
        <begin position="172"/>
        <end position="183"/>
    </location>
</feature>
<dbReference type="Gene3D" id="3.90.1750.20">
    <property type="entry name" value="Putative Large Serine Recombinase, Chain B, Domain 2"/>
    <property type="match status" value="1"/>
</dbReference>
<gene>
    <name evidence="4" type="ORF">NGB36_16835</name>
</gene>
<dbReference type="CDD" id="cd00338">
    <property type="entry name" value="Ser_Recombinase"/>
    <property type="match status" value="1"/>
</dbReference>
<dbReference type="InterPro" id="IPR025827">
    <property type="entry name" value="Zn_ribbon_recom_dom"/>
</dbReference>
<dbReference type="InterPro" id="IPR011109">
    <property type="entry name" value="DNA_bind_recombinase_dom"/>
</dbReference>
<dbReference type="Pfam" id="PF13408">
    <property type="entry name" value="Zn_ribbon_recom"/>
    <property type="match status" value="1"/>
</dbReference>
<feature type="domain" description="Recombinase" evidence="3">
    <location>
        <begin position="189"/>
        <end position="320"/>
    </location>
</feature>
<protein>
    <submittedName>
        <fullName evidence="4">Recombinase family protein</fullName>
    </submittedName>
</protein>